<gene>
    <name evidence="1" type="ORF">PYH38_006284</name>
</gene>
<dbReference type="EMBL" id="CP120372">
    <property type="protein sequence ID" value="WEX85362.1"/>
    <property type="molecule type" value="Genomic_DNA"/>
</dbReference>
<protein>
    <submittedName>
        <fullName evidence="1">Thioesterase family protein</fullName>
    </submittedName>
</protein>
<keyword evidence="1" id="KW-0614">Plasmid</keyword>
<geneLocation type="plasmid" evidence="1 2">
    <name>unnamed</name>
</geneLocation>
<dbReference type="Gene3D" id="3.10.129.10">
    <property type="entry name" value="Hotdog Thioesterase"/>
    <property type="match status" value="1"/>
</dbReference>
<dbReference type="Proteomes" id="UP001235547">
    <property type="component" value="Plasmid unnamed"/>
</dbReference>
<sequence>MELKIAGMRAIVTEVADRHILFKALSERHGNLPRSHENGQMMNTTQKFATMVTDDLIDGYGHMNMMHYLGAFSRAADVRLDFAIRLSPDGSVISGLVTAEARVAYKKEAMRGDDLLLTTWIADIDEKRVHVAQAMVRGDGTLLSTAEQLFLNFNLLSRRVEPFLPDVMAELRRSVESDSGTFDPGIVSRRMGIPRLV</sequence>
<organism evidence="1 2">
    <name type="scientific">Sinorhizobium numidicum</name>
    <dbReference type="NCBI Taxonomy" id="680248"/>
    <lineage>
        <taxon>Bacteria</taxon>
        <taxon>Pseudomonadati</taxon>
        <taxon>Pseudomonadota</taxon>
        <taxon>Alphaproteobacteria</taxon>
        <taxon>Hyphomicrobiales</taxon>
        <taxon>Rhizobiaceae</taxon>
        <taxon>Sinorhizobium/Ensifer group</taxon>
        <taxon>Sinorhizobium</taxon>
    </lineage>
</organism>
<dbReference type="CDD" id="cd00586">
    <property type="entry name" value="4HBT"/>
    <property type="match status" value="1"/>
</dbReference>
<dbReference type="SUPFAM" id="SSF54637">
    <property type="entry name" value="Thioesterase/thiol ester dehydrase-isomerase"/>
    <property type="match status" value="1"/>
</dbReference>
<keyword evidence="2" id="KW-1185">Reference proteome</keyword>
<proteinExistence type="predicted"/>
<accession>A0ABY8D5E3</accession>
<dbReference type="Pfam" id="PF13279">
    <property type="entry name" value="4HBT_2"/>
    <property type="match status" value="1"/>
</dbReference>
<evidence type="ECO:0000313" key="1">
    <source>
        <dbReference type="EMBL" id="WEX85362.1"/>
    </source>
</evidence>
<dbReference type="RefSeq" id="WP_280736273.1">
    <property type="nucleotide sequence ID" value="NZ_CP120369.1"/>
</dbReference>
<name>A0ABY8D5E3_9HYPH</name>
<evidence type="ECO:0000313" key="2">
    <source>
        <dbReference type="Proteomes" id="UP001235547"/>
    </source>
</evidence>
<reference evidence="1 2" key="1">
    <citation type="submission" date="2023-03" db="EMBL/GenBank/DDBJ databases">
        <authorList>
            <person name="Kaur S."/>
            <person name="Espinosa-Saiz D."/>
            <person name="Velazquez E."/>
            <person name="Menendez E."/>
            <person name="diCenzo G.C."/>
        </authorList>
    </citation>
    <scope>NUCLEOTIDE SEQUENCE [LARGE SCALE GENOMIC DNA]</scope>
    <source>
        <strain evidence="1 2">LMG 27395</strain>
        <plasmid evidence="1 2">unnamed</plasmid>
    </source>
</reference>
<dbReference type="InterPro" id="IPR029069">
    <property type="entry name" value="HotDog_dom_sf"/>
</dbReference>